<evidence type="ECO:0000313" key="2">
    <source>
        <dbReference type="EMBL" id="EPY06217.1"/>
    </source>
</evidence>
<dbReference type="EMBL" id="ATMT01000056">
    <property type="protein sequence ID" value="EPY06217.1"/>
    <property type="molecule type" value="Genomic_DNA"/>
</dbReference>
<name>S9SKA4_PAEAL</name>
<dbReference type="AlphaFoldDB" id="S9SKA4"/>
<accession>S9SKA4</accession>
<dbReference type="Proteomes" id="UP000015344">
    <property type="component" value="Unassembled WGS sequence"/>
</dbReference>
<evidence type="ECO:0000313" key="3">
    <source>
        <dbReference type="Proteomes" id="UP000015344"/>
    </source>
</evidence>
<keyword evidence="1" id="KW-1133">Transmembrane helix</keyword>
<sequence length="103" mass="12024">MRIWFLSGLLLVFISLLIALMTGMTEILVYFNFIVGLISLAIVFYIYIGLRMLYMKNEFSNNHDGADYQGRKRLQYKIIMFGLPNVVFGGIVNEIYNIWPWTS</sequence>
<evidence type="ECO:0000256" key="1">
    <source>
        <dbReference type="SAM" id="Phobius"/>
    </source>
</evidence>
<organism evidence="2 3">
    <name type="scientific">Paenibacillus alvei TS-15</name>
    <dbReference type="NCBI Taxonomy" id="1117108"/>
    <lineage>
        <taxon>Bacteria</taxon>
        <taxon>Bacillati</taxon>
        <taxon>Bacillota</taxon>
        <taxon>Bacilli</taxon>
        <taxon>Bacillales</taxon>
        <taxon>Paenibacillaceae</taxon>
        <taxon>Paenibacillus</taxon>
    </lineage>
</organism>
<keyword evidence="1" id="KW-0812">Transmembrane</keyword>
<gene>
    <name evidence="2" type="ORF">PAALTS15_15896</name>
</gene>
<comment type="caution">
    <text evidence="2">The sequence shown here is derived from an EMBL/GenBank/DDBJ whole genome shotgun (WGS) entry which is preliminary data.</text>
</comment>
<keyword evidence="1" id="KW-0472">Membrane</keyword>
<reference evidence="2 3" key="1">
    <citation type="submission" date="2013-05" db="EMBL/GenBank/DDBJ databases">
        <authorList>
            <person name="Strain E.A."/>
            <person name="Brown E."/>
            <person name="Allard M.W."/>
            <person name="Luo Y.L."/>
        </authorList>
    </citation>
    <scope>NUCLEOTIDE SEQUENCE [LARGE SCALE GENOMIC DNA]</scope>
    <source>
        <strain evidence="2 3">TS-15</strain>
    </source>
</reference>
<protein>
    <submittedName>
        <fullName evidence="2">Uncharacterized protein</fullName>
    </submittedName>
</protein>
<feature type="transmembrane region" description="Helical" evidence="1">
    <location>
        <begin position="29"/>
        <end position="50"/>
    </location>
</feature>
<dbReference type="eggNOG" id="ENOG503485M">
    <property type="taxonomic scope" value="Bacteria"/>
</dbReference>
<proteinExistence type="predicted"/>
<feature type="transmembrane region" description="Helical" evidence="1">
    <location>
        <begin position="78"/>
        <end position="99"/>
    </location>
</feature>